<organism evidence="1 2">
    <name type="scientific">Haloactinomyces albus</name>
    <dbReference type="NCBI Taxonomy" id="1352928"/>
    <lineage>
        <taxon>Bacteria</taxon>
        <taxon>Bacillati</taxon>
        <taxon>Actinomycetota</taxon>
        <taxon>Actinomycetes</taxon>
        <taxon>Actinopolysporales</taxon>
        <taxon>Actinopolysporaceae</taxon>
        <taxon>Haloactinomyces</taxon>
    </lineage>
</organism>
<dbReference type="RefSeq" id="WP_310275743.1">
    <property type="nucleotide sequence ID" value="NZ_JAVDXW010000001.1"/>
</dbReference>
<evidence type="ECO:0000313" key="1">
    <source>
        <dbReference type="EMBL" id="MDR7303421.1"/>
    </source>
</evidence>
<sequence length="238" mass="26696">MPNPLSQDESGPLEPDADVFARLADVPLEIIDKLIETTESAYTDLNRVRGNPYWGDLVLQQSAVLRALNEAREGLDGFRAEAVGARNTELGITVATAVIDGERHYADRNDEKPSLVDRLLRPQQPGRACHLYLWDRPYEDEQLPGPYQQVRVVTAAEEELGVLNFTEETEEGELLSWHTCNPRPRDGAPVLRFDAGSPLAFPRDAVLPLAEVRTALIEFTRTGLRPESVQWQQARWGE</sequence>
<keyword evidence="2" id="KW-1185">Reference proteome</keyword>
<name>A0AAE3ZGE4_9ACTN</name>
<gene>
    <name evidence="1" type="ORF">JOF55_003602</name>
</gene>
<dbReference type="Pfam" id="PF14430">
    <property type="entry name" value="Imm1"/>
    <property type="match status" value="1"/>
</dbReference>
<proteinExistence type="predicted"/>
<evidence type="ECO:0000313" key="2">
    <source>
        <dbReference type="Proteomes" id="UP001180845"/>
    </source>
</evidence>
<dbReference type="AlphaFoldDB" id="A0AAE3ZGE4"/>
<protein>
    <recommendedName>
        <fullName evidence="3">Immunity protein Imm1</fullName>
    </recommendedName>
</protein>
<dbReference type="Proteomes" id="UP001180845">
    <property type="component" value="Unassembled WGS sequence"/>
</dbReference>
<dbReference type="InterPro" id="IPR025680">
    <property type="entry name" value="DddI"/>
</dbReference>
<accession>A0AAE3ZGE4</accession>
<dbReference type="EMBL" id="JAVDXW010000001">
    <property type="protein sequence ID" value="MDR7303421.1"/>
    <property type="molecule type" value="Genomic_DNA"/>
</dbReference>
<reference evidence="1" key="1">
    <citation type="submission" date="2023-07" db="EMBL/GenBank/DDBJ databases">
        <title>Sequencing the genomes of 1000 actinobacteria strains.</title>
        <authorList>
            <person name="Klenk H.-P."/>
        </authorList>
    </citation>
    <scope>NUCLEOTIDE SEQUENCE</scope>
    <source>
        <strain evidence="1">DSM 45977</strain>
    </source>
</reference>
<comment type="caution">
    <text evidence="1">The sequence shown here is derived from an EMBL/GenBank/DDBJ whole genome shotgun (WGS) entry which is preliminary data.</text>
</comment>
<evidence type="ECO:0008006" key="3">
    <source>
        <dbReference type="Google" id="ProtNLM"/>
    </source>
</evidence>